<accession>A0ABR1Q3W7</accession>
<organism evidence="2 3">
    <name type="scientific">Apiospora aurea</name>
    <dbReference type="NCBI Taxonomy" id="335848"/>
    <lineage>
        <taxon>Eukaryota</taxon>
        <taxon>Fungi</taxon>
        <taxon>Dikarya</taxon>
        <taxon>Ascomycota</taxon>
        <taxon>Pezizomycotina</taxon>
        <taxon>Sordariomycetes</taxon>
        <taxon>Xylariomycetidae</taxon>
        <taxon>Amphisphaeriales</taxon>
        <taxon>Apiosporaceae</taxon>
        <taxon>Apiospora</taxon>
    </lineage>
</organism>
<feature type="compositionally biased region" description="Low complexity" evidence="1">
    <location>
        <begin position="268"/>
        <end position="284"/>
    </location>
</feature>
<gene>
    <name evidence="2" type="ORF">PG986_011018</name>
</gene>
<evidence type="ECO:0000313" key="2">
    <source>
        <dbReference type="EMBL" id="KAK7946697.1"/>
    </source>
</evidence>
<feature type="region of interest" description="Disordered" evidence="1">
    <location>
        <begin position="196"/>
        <end position="379"/>
    </location>
</feature>
<feature type="compositionally biased region" description="Low complexity" evidence="1">
    <location>
        <begin position="329"/>
        <end position="338"/>
    </location>
</feature>
<name>A0ABR1Q3W7_9PEZI</name>
<dbReference type="RefSeq" id="XP_066696731.1">
    <property type="nucleotide sequence ID" value="XM_066847240.1"/>
</dbReference>
<evidence type="ECO:0000313" key="3">
    <source>
        <dbReference type="Proteomes" id="UP001391051"/>
    </source>
</evidence>
<evidence type="ECO:0000256" key="1">
    <source>
        <dbReference type="SAM" id="MobiDB-lite"/>
    </source>
</evidence>
<feature type="compositionally biased region" description="Polar residues" evidence="1">
    <location>
        <begin position="238"/>
        <end position="253"/>
    </location>
</feature>
<sequence>MSAPGSGNNGNQESNTWLIENMVDSEEQTTLEVTFACGHHLPIFQVAVNRAENGYPDMEQVVTERLRRQQVLCHTCQYFNTVREVQEDHYVQVLRTMGSDPTTAPANIDLLRMYYDMAQTFGQRANLGLSTNVMEQCINEFCRIIIARLSANQRRAGLASLTQLQEDHNEAQQPGGHVEIVRRLTEAITNANEAALAHSTADTNMPDPSDTSSPPRRENPPVDEDESMRDPASEPLMGTSTQGQEQDPSSELSESAKADLKRRPSFFTGTAPGSSPTAGTGSPGVETESQAQEQQQDPSSSELSESAKKDLKKRPTFTGTNAPGSSPGTETEAPAPQEQEQEQEQEQPSSDPTEPPSSPSAQAAERRKARTEQNDDKIS</sequence>
<dbReference type="GeneID" id="92080302"/>
<keyword evidence="3" id="KW-1185">Reference proteome</keyword>
<feature type="compositionally biased region" description="Polar residues" evidence="1">
    <location>
        <begin position="287"/>
        <end position="304"/>
    </location>
</feature>
<proteinExistence type="predicted"/>
<comment type="caution">
    <text evidence="2">The sequence shown here is derived from an EMBL/GenBank/DDBJ whole genome shotgun (WGS) entry which is preliminary data.</text>
</comment>
<dbReference type="Proteomes" id="UP001391051">
    <property type="component" value="Unassembled WGS sequence"/>
</dbReference>
<dbReference type="EMBL" id="JAQQWE010000007">
    <property type="protein sequence ID" value="KAK7946697.1"/>
    <property type="molecule type" value="Genomic_DNA"/>
</dbReference>
<feature type="compositionally biased region" description="Polar residues" evidence="1">
    <location>
        <begin position="317"/>
        <end position="328"/>
    </location>
</feature>
<feature type="compositionally biased region" description="Basic and acidic residues" evidence="1">
    <location>
        <begin position="364"/>
        <end position="379"/>
    </location>
</feature>
<protein>
    <submittedName>
        <fullName evidence="2">Uncharacterized protein</fullName>
    </submittedName>
</protein>
<reference evidence="2 3" key="1">
    <citation type="submission" date="2023-01" db="EMBL/GenBank/DDBJ databases">
        <title>Analysis of 21 Apiospora genomes using comparative genomics revels a genus with tremendous synthesis potential of carbohydrate active enzymes and secondary metabolites.</title>
        <authorList>
            <person name="Sorensen T."/>
        </authorList>
    </citation>
    <scope>NUCLEOTIDE SEQUENCE [LARGE SCALE GENOMIC DNA]</scope>
    <source>
        <strain evidence="2 3">CBS 24483</strain>
    </source>
</reference>